<sequence>MVTRQLLRVPAASSLMYIDKSESIAMMNTFIPQDLSGYCKTHKKATSCMSPAMMFLQLLVHLFGAARETEDGKGFDYYDTTPHHQNQHSHNHFPHYLNQFFDDSWHDHDSHLPVQSPYHLHFGQFFDHNFGGPFLAEDEAVRDFSWNFNLGELRVNEPPAYDFIVVGAGSSGCVVANRLSEVKDWQVLLLEAGIEEPEIADIPAAAPLLQRSNIDWGYTTQPEKHSCRSRPMGGCGWARGKVMGGSSTINYMIYTRGNPRDYDEWAEMGNKGWDYENVLYYFKKSEDNEDKEILHHNKKYHGKGGYQTVEWFPYVDPTAPWLIKAWRELGYEEHDLNNGEDQLGVMHLQSTSRHGERLSTNGAFIRPIRKKRKNLTVMTEAHVTRVIIDPVKKKATGVEYVKDGITTVINARKEVILCAGALNSPKILMLSGVGPRDHLRYHHIPVIKDLAVGRNLQDHVTTDGVVIAVNKTATAKPYKKRVQDVFLYKEKRKGPLASTGPLQCGVFAQTWLEKSFELPDIQYAFDASSVHDFLYDPENFTSQSNQLLAYYDAFNIRPIVLKPKSRGYLLLNDTDPLWGQPLIYPGYFSNIYDLKVLVAGIQLALFILHTSAMEHIGARIVDWPVPACKHLEFGTDAYWACVVMEYTATIYHPVGTCKMGPYDDPESVVDDRLRVHGISRLRVVDASIMPTIVRGNTNAPCIMIGEKASDMIKEDWHIKTHGPHKHDYDYDS</sequence>
<dbReference type="SUPFAM" id="SSF54373">
    <property type="entry name" value="FAD-linked reductases, C-terminal domain"/>
    <property type="match status" value="1"/>
</dbReference>
<dbReference type="Proteomes" id="UP000291343">
    <property type="component" value="Unassembled WGS sequence"/>
</dbReference>
<evidence type="ECO:0000259" key="2">
    <source>
        <dbReference type="PROSITE" id="PS00624"/>
    </source>
</evidence>
<dbReference type="InParanoid" id="A0A482X8X7"/>
<dbReference type="InterPro" id="IPR007867">
    <property type="entry name" value="GMC_OxRtase_C"/>
</dbReference>
<accession>A0A482X8X7</accession>
<evidence type="ECO:0000313" key="3">
    <source>
        <dbReference type="EMBL" id="RZF42119.1"/>
    </source>
</evidence>
<dbReference type="SUPFAM" id="SSF51905">
    <property type="entry name" value="FAD/NAD(P)-binding domain"/>
    <property type="match status" value="1"/>
</dbReference>
<dbReference type="Pfam" id="PF05199">
    <property type="entry name" value="GMC_oxred_C"/>
    <property type="match status" value="1"/>
</dbReference>
<dbReference type="STRING" id="195883.A0A482X8X7"/>
<dbReference type="PANTHER" id="PTHR11552">
    <property type="entry name" value="GLUCOSE-METHANOL-CHOLINE GMC OXIDOREDUCTASE"/>
    <property type="match status" value="1"/>
</dbReference>
<dbReference type="SMR" id="A0A482X8X7"/>
<gene>
    <name evidence="3" type="ORF">LSTR_LSTR006712</name>
</gene>
<dbReference type="AlphaFoldDB" id="A0A482X8X7"/>
<dbReference type="OrthoDB" id="269227at2759"/>
<evidence type="ECO:0000256" key="1">
    <source>
        <dbReference type="ARBA" id="ARBA00010790"/>
    </source>
</evidence>
<dbReference type="PROSITE" id="PS00624">
    <property type="entry name" value="GMC_OXRED_2"/>
    <property type="match status" value="1"/>
</dbReference>
<reference evidence="3 4" key="1">
    <citation type="journal article" date="2017" name="Gigascience">
        <title>Genome sequence of the small brown planthopper, Laodelphax striatellus.</title>
        <authorList>
            <person name="Zhu J."/>
            <person name="Jiang F."/>
            <person name="Wang X."/>
            <person name="Yang P."/>
            <person name="Bao Y."/>
            <person name="Zhao W."/>
            <person name="Wang W."/>
            <person name="Lu H."/>
            <person name="Wang Q."/>
            <person name="Cui N."/>
            <person name="Li J."/>
            <person name="Chen X."/>
            <person name="Luo L."/>
            <person name="Yu J."/>
            <person name="Kang L."/>
            <person name="Cui F."/>
        </authorList>
    </citation>
    <scope>NUCLEOTIDE SEQUENCE [LARGE SCALE GENOMIC DNA]</scope>
    <source>
        <strain evidence="3">Lst14</strain>
    </source>
</reference>
<protein>
    <recommendedName>
        <fullName evidence="2">Glucose-methanol-choline oxidoreductase N-terminal domain-containing protein</fullName>
    </recommendedName>
</protein>
<proteinExistence type="inferred from homology"/>
<dbReference type="Gene3D" id="3.50.50.60">
    <property type="entry name" value="FAD/NAD(P)-binding domain"/>
    <property type="match status" value="1"/>
</dbReference>
<dbReference type="InterPro" id="IPR000172">
    <property type="entry name" value="GMC_OxRdtase_N"/>
</dbReference>
<organism evidence="3 4">
    <name type="scientific">Laodelphax striatellus</name>
    <name type="common">Small brown planthopper</name>
    <name type="synonym">Delphax striatella</name>
    <dbReference type="NCBI Taxonomy" id="195883"/>
    <lineage>
        <taxon>Eukaryota</taxon>
        <taxon>Metazoa</taxon>
        <taxon>Ecdysozoa</taxon>
        <taxon>Arthropoda</taxon>
        <taxon>Hexapoda</taxon>
        <taxon>Insecta</taxon>
        <taxon>Pterygota</taxon>
        <taxon>Neoptera</taxon>
        <taxon>Paraneoptera</taxon>
        <taxon>Hemiptera</taxon>
        <taxon>Auchenorrhyncha</taxon>
        <taxon>Fulgoroidea</taxon>
        <taxon>Delphacidae</taxon>
        <taxon>Criomorphinae</taxon>
        <taxon>Laodelphax</taxon>
    </lineage>
</organism>
<evidence type="ECO:0000313" key="4">
    <source>
        <dbReference type="Proteomes" id="UP000291343"/>
    </source>
</evidence>
<feature type="domain" description="Glucose-methanol-choline oxidoreductase N-terminal" evidence="2">
    <location>
        <begin position="420"/>
        <end position="434"/>
    </location>
</feature>
<dbReference type="InterPro" id="IPR012132">
    <property type="entry name" value="GMC_OxRdtase"/>
</dbReference>
<dbReference type="GO" id="GO:0050660">
    <property type="term" value="F:flavin adenine dinucleotide binding"/>
    <property type="evidence" value="ECO:0007669"/>
    <property type="project" value="InterPro"/>
</dbReference>
<dbReference type="GO" id="GO:0016614">
    <property type="term" value="F:oxidoreductase activity, acting on CH-OH group of donors"/>
    <property type="evidence" value="ECO:0007669"/>
    <property type="project" value="InterPro"/>
</dbReference>
<dbReference type="InterPro" id="IPR036188">
    <property type="entry name" value="FAD/NAD-bd_sf"/>
</dbReference>
<keyword evidence="4" id="KW-1185">Reference proteome</keyword>
<comment type="similarity">
    <text evidence="1">Belongs to the GMC oxidoreductase family.</text>
</comment>
<dbReference type="EMBL" id="QKKF02015641">
    <property type="protein sequence ID" value="RZF42119.1"/>
    <property type="molecule type" value="Genomic_DNA"/>
</dbReference>
<dbReference type="Pfam" id="PF00732">
    <property type="entry name" value="GMC_oxred_N"/>
    <property type="match status" value="1"/>
</dbReference>
<dbReference type="Gene3D" id="3.30.560.10">
    <property type="entry name" value="Glucose Oxidase, domain 3"/>
    <property type="match status" value="1"/>
</dbReference>
<name>A0A482X8X7_LAOST</name>
<dbReference type="PANTHER" id="PTHR11552:SF154">
    <property type="entry name" value="FI04917P"/>
    <property type="match status" value="1"/>
</dbReference>
<comment type="caution">
    <text evidence="3">The sequence shown here is derived from an EMBL/GenBank/DDBJ whole genome shotgun (WGS) entry which is preliminary data.</text>
</comment>